<evidence type="ECO:0000259" key="4">
    <source>
        <dbReference type="PROSITE" id="PS01031"/>
    </source>
</evidence>
<evidence type="ECO:0000256" key="2">
    <source>
        <dbReference type="PROSITE-ProRule" id="PRU00285"/>
    </source>
</evidence>
<dbReference type="PROSITE" id="PS51203">
    <property type="entry name" value="CS"/>
    <property type="match status" value="1"/>
</dbReference>
<dbReference type="InterPro" id="IPR002068">
    <property type="entry name" value="A-crystallin/Hsp20_dom"/>
</dbReference>
<accession>A0A9N9ALJ8</accession>
<dbReference type="Proteomes" id="UP000789572">
    <property type="component" value="Unassembled WGS sequence"/>
</dbReference>
<dbReference type="AlphaFoldDB" id="A0A9N9ALJ8"/>
<feature type="domain" description="CS" evidence="5">
    <location>
        <begin position="39"/>
        <end position="145"/>
    </location>
</feature>
<organism evidence="6 7">
    <name type="scientific">Paraglomus occultum</name>
    <dbReference type="NCBI Taxonomy" id="144539"/>
    <lineage>
        <taxon>Eukaryota</taxon>
        <taxon>Fungi</taxon>
        <taxon>Fungi incertae sedis</taxon>
        <taxon>Mucoromycota</taxon>
        <taxon>Glomeromycotina</taxon>
        <taxon>Glomeromycetes</taxon>
        <taxon>Paraglomerales</taxon>
        <taxon>Paraglomeraceae</taxon>
        <taxon>Paraglomus</taxon>
    </lineage>
</organism>
<dbReference type="EMBL" id="CAJVPJ010000535">
    <property type="protein sequence ID" value="CAG8534938.1"/>
    <property type="molecule type" value="Genomic_DNA"/>
</dbReference>
<dbReference type="CDD" id="cd06464">
    <property type="entry name" value="ACD_sHsps-like"/>
    <property type="match status" value="1"/>
</dbReference>
<evidence type="ECO:0000256" key="3">
    <source>
        <dbReference type="RuleBase" id="RU003616"/>
    </source>
</evidence>
<comment type="similarity">
    <text evidence="2 3">Belongs to the small heat shock protein (HSP20) family.</text>
</comment>
<dbReference type="Gene3D" id="2.60.40.790">
    <property type="match status" value="1"/>
</dbReference>
<comment type="caution">
    <text evidence="6">The sequence shown here is derived from an EMBL/GenBank/DDBJ whole genome shotgun (WGS) entry which is preliminary data.</text>
</comment>
<protein>
    <submittedName>
        <fullName evidence="6">4699_t:CDS:1</fullName>
    </submittedName>
</protein>
<keyword evidence="1" id="KW-0346">Stress response</keyword>
<dbReference type="SUPFAM" id="SSF49764">
    <property type="entry name" value="HSP20-like chaperones"/>
    <property type="match status" value="1"/>
</dbReference>
<dbReference type="PANTHER" id="PTHR11527">
    <property type="entry name" value="HEAT-SHOCK PROTEIN 20 FAMILY MEMBER"/>
    <property type="match status" value="1"/>
</dbReference>
<evidence type="ECO:0000313" key="7">
    <source>
        <dbReference type="Proteomes" id="UP000789572"/>
    </source>
</evidence>
<dbReference type="InterPro" id="IPR031107">
    <property type="entry name" value="Small_HSP"/>
</dbReference>
<reference evidence="6" key="1">
    <citation type="submission" date="2021-06" db="EMBL/GenBank/DDBJ databases">
        <authorList>
            <person name="Kallberg Y."/>
            <person name="Tangrot J."/>
            <person name="Rosling A."/>
        </authorList>
    </citation>
    <scope>NUCLEOTIDE SEQUENCE</scope>
    <source>
        <strain evidence="6">IA702</strain>
    </source>
</reference>
<dbReference type="InterPro" id="IPR008978">
    <property type="entry name" value="HSP20-like_chaperone"/>
</dbReference>
<dbReference type="OrthoDB" id="1431247at2759"/>
<name>A0A9N9ALJ8_9GLOM</name>
<evidence type="ECO:0000313" key="6">
    <source>
        <dbReference type="EMBL" id="CAG8534938.1"/>
    </source>
</evidence>
<sequence>MSAIVYDPTELELDRLFDQFIRDLGTTRRGRRQGGGQRKYVPSIDLYEQDNEYIVTAELPGLDKNDINVEVRENSLILSGEAKRHEKYAQNKAHIQERRWGRFSRTIDLPKEIKSTAIEAKYKDGVLELTIPKSEAAQPKKIKIG</sequence>
<proteinExistence type="inferred from homology"/>
<feature type="domain" description="SHSP" evidence="4">
    <location>
        <begin position="35"/>
        <end position="145"/>
    </location>
</feature>
<dbReference type="Pfam" id="PF00011">
    <property type="entry name" value="HSP20"/>
    <property type="match status" value="1"/>
</dbReference>
<dbReference type="InterPro" id="IPR007052">
    <property type="entry name" value="CS_dom"/>
</dbReference>
<evidence type="ECO:0000259" key="5">
    <source>
        <dbReference type="PROSITE" id="PS51203"/>
    </source>
</evidence>
<dbReference type="PROSITE" id="PS01031">
    <property type="entry name" value="SHSP"/>
    <property type="match status" value="1"/>
</dbReference>
<keyword evidence="7" id="KW-1185">Reference proteome</keyword>
<gene>
    <name evidence="6" type="ORF">POCULU_LOCUS4243</name>
</gene>
<evidence type="ECO:0000256" key="1">
    <source>
        <dbReference type="ARBA" id="ARBA00023016"/>
    </source>
</evidence>